<evidence type="ECO:0000256" key="1">
    <source>
        <dbReference type="SAM" id="MobiDB-lite"/>
    </source>
</evidence>
<dbReference type="eggNOG" id="ENOG502TM0S">
    <property type="taxonomic scope" value="Eukaryota"/>
</dbReference>
<reference evidence="2 3" key="1">
    <citation type="journal article" date="2007" name="Nature">
        <title>Evolution of genes and genomes on the Drosophila phylogeny.</title>
        <authorList>
            <consortium name="Drosophila 12 Genomes Consortium"/>
            <person name="Clark A.G."/>
            <person name="Eisen M.B."/>
            <person name="Smith D.R."/>
            <person name="Bergman C.M."/>
            <person name="Oliver B."/>
            <person name="Markow T.A."/>
            <person name="Kaufman T.C."/>
            <person name="Kellis M."/>
            <person name="Gelbart W."/>
            <person name="Iyer V.N."/>
            <person name="Pollard D.A."/>
            <person name="Sackton T.B."/>
            <person name="Larracuente A.M."/>
            <person name="Singh N.D."/>
            <person name="Abad J.P."/>
            <person name="Abt D.N."/>
            <person name="Adryan B."/>
            <person name="Aguade M."/>
            <person name="Akashi H."/>
            <person name="Anderson W.W."/>
            <person name="Aquadro C.F."/>
            <person name="Ardell D.H."/>
            <person name="Arguello R."/>
            <person name="Artieri C.G."/>
            <person name="Barbash D.A."/>
            <person name="Barker D."/>
            <person name="Barsanti P."/>
            <person name="Batterham P."/>
            <person name="Batzoglou S."/>
            <person name="Begun D."/>
            <person name="Bhutkar A."/>
            <person name="Blanco E."/>
            <person name="Bosak S.A."/>
            <person name="Bradley R.K."/>
            <person name="Brand A.D."/>
            <person name="Brent M.R."/>
            <person name="Brooks A.N."/>
            <person name="Brown R.H."/>
            <person name="Butlin R.K."/>
            <person name="Caggese C."/>
            <person name="Calvi B.R."/>
            <person name="Bernardo de Carvalho A."/>
            <person name="Caspi A."/>
            <person name="Castrezana S."/>
            <person name="Celniker S.E."/>
            <person name="Chang J.L."/>
            <person name="Chapple C."/>
            <person name="Chatterji S."/>
            <person name="Chinwalla A."/>
            <person name="Civetta A."/>
            <person name="Clifton S.W."/>
            <person name="Comeron J.M."/>
            <person name="Costello J.C."/>
            <person name="Coyne J.A."/>
            <person name="Daub J."/>
            <person name="David R.G."/>
            <person name="Delcher A.L."/>
            <person name="Delehaunty K."/>
            <person name="Do C.B."/>
            <person name="Ebling H."/>
            <person name="Edwards K."/>
            <person name="Eickbush T."/>
            <person name="Evans J.D."/>
            <person name="Filipski A."/>
            <person name="Findeiss S."/>
            <person name="Freyhult E."/>
            <person name="Fulton L."/>
            <person name="Fulton R."/>
            <person name="Garcia A.C."/>
            <person name="Gardiner A."/>
            <person name="Garfield D.A."/>
            <person name="Garvin B.E."/>
            <person name="Gibson G."/>
            <person name="Gilbert D."/>
            <person name="Gnerre S."/>
            <person name="Godfrey J."/>
            <person name="Good R."/>
            <person name="Gotea V."/>
            <person name="Gravely B."/>
            <person name="Greenberg A.J."/>
            <person name="Griffiths-Jones S."/>
            <person name="Gross S."/>
            <person name="Guigo R."/>
            <person name="Gustafson E.A."/>
            <person name="Haerty W."/>
            <person name="Hahn M.W."/>
            <person name="Halligan D.L."/>
            <person name="Halpern A.L."/>
            <person name="Halter G.M."/>
            <person name="Han M.V."/>
            <person name="Heger A."/>
            <person name="Hillier L."/>
            <person name="Hinrichs A.S."/>
            <person name="Holmes I."/>
            <person name="Hoskins R.A."/>
            <person name="Hubisz M.J."/>
            <person name="Hultmark D."/>
            <person name="Huntley M.A."/>
            <person name="Jaffe D.B."/>
            <person name="Jagadeeshan S."/>
            <person name="Jeck W.R."/>
            <person name="Johnson J."/>
            <person name="Jones C.D."/>
            <person name="Jordan W.C."/>
            <person name="Karpen G.H."/>
            <person name="Kataoka E."/>
            <person name="Keightley P.D."/>
            <person name="Kheradpour P."/>
            <person name="Kirkness E.F."/>
            <person name="Koerich L.B."/>
            <person name="Kristiansen K."/>
            <person name="Kudrna D."/>
            <person name="Kulathinal R.J."/>
            <person name="Kumar S."/>
            <person name="Kwok R."/>
            <person name="Lander E."/>
            <person name="Langley C.H."/>
            <person name="Lapoint R."/>
            <person name="Lazzaro B.P."/>
            <person name="Lee S.J."/>
            <person name="Levesque L."/>
            <person name="Li R."/>
            <person name="Lin C.F."/>
            <person name="Lin M.F."/>
            <person name="Lindblad-Toh K."/>
            <person name="Llopart A."/>
            <person name="Long M."/>
            <person name="Low L."/>
            <person name="Lozovsky E."/>
            <person name="Lu J."/>
            <person name="Luo M."/>
            <person name="Machado C.A."/>
            <person name="Makalowski W."/>
            <person name="Marzo M."/>
            <person name="Matsuda M."/>
            <person name="Matzkin L."/>
            <person name="McAllister B."/>
            <person name="McBride C.S."/>
            <person name="McKernan B."/>
            <person name="McKernan K."/>
            <person name="Mendez-Lago M."/>
            <person name="Minx P."/>
            <person name="Mollenhauer M.U."/>
            <person name="Montooth K."/>
            <person name="Mount S.M."/>
            <person name="Mu X."/>
            <person name="Myers E."/>
            <person name="Negre B."/>
            <person name="Newfeld S."/>
            <person name="Nielsen R."/>
            <person name="Noor M.A."/>
            <person name="O'Grady P."/>
            <person name="Pachter L."/>
            <person name="Papaceit M."/>
            <person name="Parisi M.J."/>
            <person name="Parisi M."/>
            <person name="Parts L."/>
            <person name="Pedersen J.S."/>
            <person name="Pesole G."/>
            <person name="Phillippy A.M."/>
            <person name="Ponting C.P."/>
            <person name="Pop M."/>
            <person name="Porcelli D."/>
            <person name="Powell J.R."/>
            <person name="Prohaska S."/>
            <person name="Pruitt K."/>
            <person name="Puig M."/>
            <person name="Quesneville H."/>
            <person name="Ram K.R."/>
            <person name="Rand D."/>
            <person name="Rasmussen M.D."/>
            <person name="Reed L.K."/>
            <person name="Reenan R."/>
            <person name="Reily A."/>
            <person name="Remington K.A."/>
            <person name="Rieger T.T."/>
            <person name="Ritchie M.G."/>
            <person name="Robin C."/>
            <person name="Rogers Y.H."/>
            <person name="Rohde C."/>
            <person name="Rozas J."/>
            <person name="Rubenfield M.J."/>
            <person name="Ruiz A."/>
            <person name="Russo S."/>
            <person name="Salzberg S.L."/>
            <person name="Sanchez-Gracia A."/>
            <person name="Saranga D.J."/>
            <person name="Sato H."/>
            <person name="Schaeffer S.W."/>
            <person name="Schatz M.C."/>
            <person name="Schlenke T."/>
            <person name="Schwartz R."/>
            <person name="Segarra C."/>
            <person name="Singh R.S."/>
            <person name="Sirot L."/>
            <person name="Sirota M."/>
            <person name="Sisneros N.B."/>
            <person name="Smith C.D."/>
            <person name="Smith T.F."/>
            <person name="Spieth J."/>
            <person name="Stage D.E."/>
            <person name="Stark A."/>
            <person name="Stephan W."/>
            <person name="Strausberg R.L."/>
            <person name="Strempel S."/>
            <person name="Sturgill D."/>
            <person name="Sutton G."/>
            <person name="Sutton G.G."/>
            <person name="Tao W."/>
            <person name="Teichmann S."/>
            <person name="Tobari Y.N."/>
            <person name="Tomimura Y."/>
            <person name="Tsolas J.M."/>
            <person name="Valente V.L."/>
            <person name="Venter E."/>
            <person name="Venter J.C."/>
            <person name="Vicario S."/>
            <person name="Vieira F.G."/>
            <person name="Vilella A.J."/>
            <person name="Villasante A."/>
            <person name="Walenz B."/>
            <person name="Wang J."/>
            <person name="Wasserman M."/>
            <person name="Watts T."/>
            <person name="Wilson D."/>
            <person name="Wilson R.K."/>
            <person name="Wing R.A."/>
            <person name="Wolfner M.F."/>
            <person name="Wong A."/>
            <person name="Wong G.K."/>
            <person name="Wu C.I."/>
            <person name="Wu G."/>
            <person name="Yamamoto D."/>
            <person name="Yang H.P."/>
            <person name="Yang S.P."/>
            <person name="Yorke J.A."/>
            <person name="Yoshida K."/>
            <person name="Zdobnov E."/>
            <person name="Zhang P."/>
            <person name="Zhang Y."/>
            <person name="Zimin A.V."/>
            <person name="Baldwin J."/>
            <person name="Abdouelleil A."/>
            <person name="Abdulkadir J."/>
            <person name="Abebe A."/>
            <person name="Abera B."/>
            <person name="Abreu J."/>
            <person name="Acer S.C."/>
            <person name="Aftuck L."/>
            <person name="Alexander A."/>
            <person name="An P."/>
            <person name="Anderson E."/>
            <person name="Anderson S."/>
            <person name="Arachi H."/>
            <person name="Azer M."/>
            <person name="Bachantsang P."/>
            <person name="Barry A."/>
            <person name="Bayul T."/>
            <person name="Berlin A."/>
            <person name="Bessette D."/>
            <person name="Bloom T."/>
            <person name="Blye J."/>
            <person name="Boguslavskiy L."/>
            <person name="Bonnet C."/>
            <person name="Boukhgalter B."/>
            <person name="Bourzgui I."/>
            <person name="Brown A."/>
            <person name="Cahill P."/>
            <person name="Channer S."/>
            <person name="Cheshatsang Y."/>
            <person name="Chuda L."/>
            <person name="Citroen M."/>
            <person name="Collymore A."/>
            <person name="Cooke P."/>
            <person name="Costello M."/>
            <person name="D'Aco K."/>
            <person name="Daza R."/>
            <person name="De Haan G."/>
            <person name="DeGray S."/>
            <person name="DeMaso C."/>
            <person name="Dhargay N."/>
            <person name="Dooley K."/>
            <person name="Dooley E."/>
            <person name="Doricent M."/>
            <person name="Dorje P."/>
            <person name="Dorjee K."/>
            <person name="Dupes A."/>
            <person name="Elong R."/>
            <person name="Falk J."/>
            <person name="Farina A."/>
            <person name="Faro S."/>
            <person name="Ferguson D."/>
            <person name="Fisher S."/>
            <person name="Foley C.D."/>
            <person name="Franke A."/>
            <person name="Friedrich D."/>
            <person name="Gadbois L."/>
            <person name="Gearin G."/>
            <person name="Gearin C.R."/>
            <person name="Giannoukos G."/>
            <person name="Goode T."/>
            <person name="Graham J."/>
            <person name="Grandbois E."/>
            <person name="Grewal S."/>
            <person name="Gyaltsen K."/>
            <person name="Hafez N."/>
            <person name="Hagos B."/>
            <person name="Hall J."/>
            <person name="Henson C."/>
            <person name="Hollinger A."/>
            <person name="Honan T."/>
            <person name="Huard M.D."/>
            <person name="Hughes L."/>
            <person name="Hurhula B."/>
            <person name="Husby M.E."/>
            <person name="Kamat A."/>
            <person name="Kanga B."/>
            <person name="Kashin S."/>
            <person name="Khazanovich D."/>
            <person name="Kisner P."/>
            <person name="Lance K."/>
            <person name="Lara M."/>
            <person name="Lee W."/>
            <person name="Lennon N."/>
            <person name="Letendre F."/>
            <person name="LeVine R."/>
            <person name="Lipovsky A."/>
            <person name="Liu X."/>
            <person name="Liu J."/>
            <person name="Liu S."/>
            <person name="Lokyitsang T."/>
            <person name="Lokyitsang Y."/>
            <person name="Lubonja R."/>
            <person name="Lui A."/>
            <person name="MacDonald P."/>
            <person name="Magnisalis V."/>
            <person name="Maru K."/>
            <person name="Matthews C."/>
            <person name="McCusker W."/>
            <person name="McDonough S."/>
            <person name="Mehta T."/>
            <person name="Meldrim J."/>
            <person name="Meneus L."/>
            <person name="Mihai O."/>
            <person name="Mihalev A."/>
            <person name="Mihova T."/>
            <person name="Mittelman R."/>
            <person name="Mlenga V."/>
            <person name="Montmayeur A."/>
            <person name="Mulrain L."/>
            <person name="Navidi A."/>
            <person name="Naylor J."/>
            <person name="Negash T."/>
            <person name="Nguyen T."/>
            <person name="Nguyen N."/>
            <person name="Nicol R."/>
            <person name="Norbu C."/>
            <person name="Norbu N."/>
            <person name="Novod N."/>
            <person name="O'Neill B."/>
            <person name="Osman S."/>
            <person name="Markiewicz E."/>
            <person name="Oyono O.L."/>
            <person name="Patti C."/>
            <person name="Phunkhang P."/>
            <person name="Pierre F."/>
            <person name="Priest M."/>
            <person name="Raghuraman S."/>
            <person name="Rege F."/>
            <person name="Reyes R."/>
            <person name="Rise C."/>
            <person name="Rogov P."/>
            <person name="Ross K."/>
            <person name="Ryan E."/>
            <person name="Settipalli S."/>
            <person name="Shea T."/>
            <person name="Sherpa N."/>
            <person name="Shi L."/>
            <person name="Shih D."/>
            <person name="Sparrow T."/>
            <person name="Spaulding J."/>
            <person name="Stalker J."/>
            <person name="Stange-Thomann N."/>
            <person name="Stavropoulos S."/>
            <person name="Stone C."/>
            <person name="Strader C."/>
            <person name="Tesfaye S."/>
            <person name="Thomson T."/>
            <person name="Thoulutsang Y."/>
            <person name="Thoulutsang D."/>
            <person name="Topham K."/>
            <person name="Topping I."/>
            <person name="Tsamla T."/>
            <person name="Vassiliev H."/>
            <person name="Vo A."/>
            <person name="Wangchuk T."/>
            <person name="Wangdi T."/>
            <person name="Weiand M."/>
            <person name="Wilkinson J."/>
            <person name="Wilson A."/>
            <person name="Yadav S."/>
            <person name="Young G."/>
            <person name="Yu Q."/>
            <person name="Zembek L."/>
            <person name="Zhong D."/>
            <person name="Zimmer A."/>
            <person name="Zwirko Z."/>
            <person name="Jaffe D.B."/>
            <person name="Alvarez P."/>
            <person name="Brockman W."/>
            <person name="Butler J."/>
            <person name="Chin C."/>
            <person name="Gnerre S."/>
            <person name="Grabherr M."/>
            <person name="Kleber M."/>
            <person name="Mauceli E."/>
            <person name="MacCallum I."/>
        </authorList>
    </citation>
    <scope>NUCLEOTIDE SEQUENCE [LARGE SCALE GENOMIC DNA]</scope>
    <source>
        <strain evidence="3">Tai18E2 / Tucson 14021-0261.01</strain>
    </source>
</reference>
<reference evidence="2 3" key="2">
    <citation type="journal article" date="2007" name="PLoS Biol.">
        <title>Principles of genome evolution in the Drosophila melanogaster species group.</title>
        <authorList>
            <person name="Ranz J.M."/>
            <person name="Maurin D."/>
            <person name="Chan Y.S."/>
            <person name="von Grotthuss M."/>
            <person name="Hillier L.W."/>
            <person name="Roote J."/>
            <person name="Ashburner M."/>
            <person name="Bergman C.M."/>
        </authorList>
    </citation>
    <scope>NUCLEOTIDE SEQUENCE [LARGE SCALE GENOMIC DNA]</scope>
    <source>
        <strain evidence="3">Tai18E2 / Tucson 14021-0261.01</strain>
    </source>
</reference>
<accession>B4P2B6</accession>
<dbReference type="KEGG" id="dya:Dyak_GE16692"/>
<dbReference type="HOGENOM" id="CLU_110403_0_0_1"/>
<keyword evidence="3" id="KW-1185">Reference proteome</keyword>
<dbReference type="PhylomeDB" id="B4P2B6"/>
<feature type="compositionally biased region" description="Polar residues" evidence="1">
    <location>
        <begin position="162"/>
        <end position="171"/>
    </location>
</feature>
<evidence type="ECO:0000313" key="2">
    <source>
        <dbReference type="EMBL" id="EDW87112.1"/>
    </source>
</evidence>
<dbReference type="AlphaFoldDB" id="B4P2B6"/>
<proteinExistence type="predicted"/>
<dbReference type="OrthoDB" id="8007002at2759"/>
<sequence>MNFNANKHTRKLESSTNNWGKTKFKPKKYVKPCPPPVPQSTSTPWQHVKDHIIMDSSEREHQEVDTKDARKFMQQREQNHRRNIIEANRSQATKWESFNDEEPATERKPKLRRTVENLTFEDRNFFRKHLTLGIKLTQDKISLRSAIGDLKNKQKEFESRQNVKSSNTNEAKGSKPFQKMRDNAHPYRKKRQNGRNPFQKGRQME</sequence>
<organism evidence="2 3">
    <name type="scientific">Drosophila yakuba</name>
    <name type="common">Fruit fly</name>
    <dbReference type="NCBI Taxonomy" id="7245"/>
    <lineage>
        <taxon>Eukaryota</taxon>
        <taxon>Metazoa</taxon>
        <taxon>Ecdysozoa</taxon>
        <taxon>Arthropoda</taxon>
        <taxon>Hexapoda</taxon>
        <taxon>Insecta</taxon>
        <taxon>Pterygota</taxon>
        <taxon>Neoptera</taxon>
        <taxon>Endopterygota</taxon>
        <taxon>Diptera</taxon>
        <taxon>Brachycera</taxon>
        <taxon>Muscomorpha</taxon>
        <taxon>Ephydroidea</taxon>
        <taxon>Drosophilidae</taxon>
        <taxon>Drosophila</taxon>
        <taxon>Sophophora</taxon>
    </lineage>
</organism>
<name>B4P2B6_DROYA</name>
<protein>
    <submittedName>
        <fullName evidence="2">Uncharacterized protein</fullName>
    </submittedName>
</protein>
<feature type="region of interest" description="Disordered" evidence="1">
    <location>
        <begin position="153"/>
        <end position="205"/>
    </location>
</feature>
<dbReference type="Proteomes" id="UP000002282">
    <property type="component" value="Chromosome 2L"/>
</dbReference>
<feature type="region of interest" description="Disordered" evidence="1">
    <location>
        <begin position="1"/>
        <end position="44"/>
    </location>
</feature>
<evidence type="ECO:0000313" key="3">
    <source>
        <dbReference type="Proteomes" id="UP000002282"/>
    </source>
</evidence>
<dbReference type="EMBL" id="CM000157">
    <property type="protein sequence ID" value="EDW87112.1"/>
    <property type="molecule type" value="Genomic_DNA"/>
</dbReference>
<dbReference type="OMA" id="AQPWQHV"/>
<gene>
    <name evidence="2" type="primary">Dyak\GE16692</name>
    <name evidence="2" type="synonym">dyak_GLEANR_1809</name>
    <name evidence="2" type="synonym">GE16692</name>
    <name evidence="2" type="ORF">Dyak_GE16692</name>
</gene>